<evidence type="ECO:0000256" key="1">
    <source>
        <dbReference type="ARBA" id="ARBA00022500"/>
    </source>
</evidence>
<gene>
    <name evidence="4" type="ORF">KS419_22565</name>
</gene>
<reference evidence="4 5" key="1">
    <citation type="submission" date="2021-06" db="EMBL/GenBank/DDBJ databases">
        <title>Bacillus sp. RD4P76, an endophyte from a halophyte.</title>
        <authorList>
            <person name="Sun J.-Q."/>
        </authorList>
    </citation>
    <scope>NUCLEOTIDE SEQUENCE [LARGE SCALE GENOMIC DNA]</scope>
    <source>
        <strain evidence="4 5">CGMCC 1.15917</strain>
    </source>
</reference>
<dbReference type="Proteomes" id="UP000784880">
    <property type="component" value="Unassembled WGS sequence"/>
</dbReference>
<dbReference type="PANTHER" id="PTHR43693:SF1">
    <property type="entry name" value="PROTEIN PHOSPHATASE CHEZ"/>
    <property type="match status" value="1"/>
</dbReference>
<keyword evidence="1" id="KW-0145">Chemotaxis</keyword>
<organism evidence="4 5">
    <name type="scientific">Evansella tamaricis</name>
    <dbReference type="NCBI Taxonomy" id="2069301"/>
    <lineage>
        <taxon>Bacteria</taxon>
        <taxon>Bacillati</taxon>
        <taxon>Bacillota</taxon>
        <taxon>Bacilli</taxon>
        <taxon>Bacillales</taxon>
        <taxon>Bacillaceae</taxon>
        <taxon>Evansella</taxon>
    </lineage>
</organism>
<feature type="domain" description="CheC-like protein" evidence="3">
    <location>
        <begin position="111"/>
        <end position="145"/>
    </location>
</feature>
<evidence type="ECO:0000256" key="2">
    <source>
        <dbReference type="ARBA" id="ARBA00022801"/>
    </source>
</evidence>
<sequence length="213" mass="23095">MSYIDRIQPAHLDILKEIGNIGAGHAATSLSKLLNRTIDMEVPSVKIVHFNDISDFVGGQEETVAAIFLRIMGDAPGNMFFLVPIQEATKLIQQLTGDLSITYTTLETNEMGVSALCEMGNILAGSYLTALSDFTKLNLQPTPPAMAIDMAMAVLSHGLLELSQAGDYAIVIDTKIQEKDELNTAQTKGHFFLLPDPPSFEAIFHSLGVTVNE</sequence>
<evidence type="ECO:0000313" key="5">
    <source>
        <dbReference type="Proteomes" id="UP000784880"/>
    </source>
</evidence>
<dbReference type="CDD" id="cd17909">
    <property type="entry name" value="CheC_ClassI"/>
    <property type="match status" value="1"/>
</dbReference>
<dbReference type="Pfam" id="PF04509">
    <property type="entry name" value="CheC"/>
    <property type="match status" value="2"/>
</dbReference>
<name>A0ABS6JQ70_9BACI</name>
<protein>
    <submittedName>
        <fullName evidence="4">Chemotaxis protein CheC</fullName>
    </submittedName>
</protein>
<keyword evidence="5" id="KW-1185">Reference proteome</keyword>
<accession>A0ABS6JQ70</accession>
<dbReference type="EMBL" id="JAHQCS010000178">
    <property type="protein sequence ID" value="MBU9714530.1"/>
    <property type="molecule type" value="Genomic_DNA"/>
</dbReference>
<dbReference type="PANTHER" id="PTHR43693">
    <property type="entry name" value="PROTEIN PHOSPHATASE CHEZ"/>
    <property type="match status" value="1"/>
</dbReference>
<keyword evidence="2" id="KW-0378">Hydrolase</keyword>
<dbReference type="RefSeq" id="WP_217069165.1">
    <property type="nucleotide sequence ID" value="NZ_JAHQCS010000178.1"/>
</dbReference>
<dbReference type="InterPro" id="IPR007597">
    <property type="entry name" value="CheC"/>
</dbReference>
<evidence type="ECO:0000313" key="4">
    <source>
        <dbReference type="EMBL" id="MBU9714530.1"/>
    </source>
</evidence>
<feature type="domain" description="CheC-like protein" evidence="3">
    <location>
        <begin position="11"/>
        <end position="47"/>
    </location>
</feature>
<comment type="caution">
    <text evidence="4">The sequence shown here is derived from an EMBL/GenBank/DDBJ whole genome shotgun (WGS) entry which is preliminary data.</text>
</comment>
<proteinExistence type="predicted"/>
<dbReference type="InterPro" id="IPR050992">
    <property type="entry name" value="CheZ_family_phosphatases"/>
</dbReference>
<evidence type="ECO:0000259" key="3">
    <source>
        <dbReference type="Pfam" id="PF04509"/>
    </source>
</evidence>